<dbReference type="Gene3D" id="3.90.1720.10">
    <property type="entry name" value="endopeptidase domain like (from Nostoc punctiforme)"/>
    <property type="match status" value="1"/>
</dbReference>
<evidence type="ECO:0008006" key="3">
    <source>
        <dbReference type="Google" id="ProtNLM"/>
    </source>
</evidence>
<sequence>MSKKKQQSNKSRSPSYRAVLVTFFLLCSAATLATCLWLFQDEWRLTSIYAKSKKEAPNPELYSVLKKDIQSRQAQLARRYTNAQSESEKQAIIDESRSLILSAAPLMMRCWLGTPWDYNGTSETPGQGQIACGYFVNTIMRDLGFNLPRIKLSQQASQIILGAYVPKEAMTIRSGMGYQAFCQLILSRPAGIYIVGLDKHVGFIVHDGSKLHFIHSSGRPPWCVVDEKQNDAPALEASTYRVFGNVTAQDATLEKWLTKSAIYP</sequence>
<proteinExistence type="predicted"/>
<organism evidence="1 2">
    <name type="scientific">Rubritalea tangerina</name>
    <dbReference type="NCBI Taxonomy" id="430798"/>
    <lineage>
        <taxon>Bacteria</taxon>
        <taxon>Pseudomonadati</taxon>
        <taxon>Verrucomicrobiota</taxon>
        <taxon>Verrucomicrobiia</taxon>
        <taxon>Verrucomicrobiales</taxon>
        <taxon>Rubritaleaceae</taxon>
        <taxon>Rubritalea</taxon>
    </lineage>
</organism>
<dbReference type="Proteomes" id="UP001597389">
    <property type="component" value="Unassembled WGS sequence"/>
</dbReference>
<comment type="caution">
    <text evidence="1">The sequence shown here is derived from an EMBL/GenBank/DDBJ whole genome shotgun (WGS) entry which is preliminary data.</text>
</comment>
<keyword evidence="2" id="KW-1185">Reference proteome</keyword>
<dbReference type="EMBL" id="JBHUJB010000013">
    <property type="protein sequence ID" value="MFD2157854.1"/>
    <property type="molecule type" value="Genomic_DNA"/>
</dbReference>
<accession>A0ABW4Z7G6</accession>
<gene>
    <name evidence="1" type="ORF">ACFSW8_02960</name>
</gene>
<dbReference type="RefSeq" id="WP_377086008.1">
    <property type="nucleotide sequence ID" value="NZ_JBHSJL010000013.1"/>
</dbReference>
<evidence type="ECO:0000313" key="1">
    <source>
        <dbReference type="EMBL" id="MFD2157854.1"/>
    </source>
</evidence>
<evidence type="ECO:0000313" key="2">
    <source>
        <dbReference type="Proteomes" id="UP001597389"/>
    </source>
</evidence>
<protein>
    <recommendedName>
        <fullName evidence="3">Peptidase C39-like domain-containing protein</fullName>
    </recommendedName>
</protein>
<reference evidence="2" key="1">
    <citation type="journal article" date="2019" name="Int. J. Syst. Evol. Microbiol.">
        <title>The Global Catalogue of Microorganisms (GCM) 10K type strain sequencing project: providing services to taxonomists for standard genome sequencing and annotation.</title>
        <authorList>
            <consortium name="The Broad Institute Genomics Platform"/>
            <consortium name="The Broad Institute Genome Sequencing Center for Infectious Disease"/>
            <person name="Wu L."/>
            <person name="Ma J."/>
        </authorList>
    </citation>
    <scope>NUCLEOTIDE SEQUENCE [LARGE SCALE GENOMIC DNA]</scope>
    <source>
        <strain evidence="2">CCUG 57942</strain>
    </source>
</reference>
<name>A0ABW4Z7G6_9BACT</name>